<protein>
    <submittedName>
        <fullName evidence="2">Broad specificity phosphatase PhoE</fullName>
    </submittedName>
    <submittedName>
        <fullName evidence="1">TIGR02647 family protein</fullName>
    </submittedName>
</protein>
<evidence type="ECO:0000313" key="6">
    <source>
        <dbReference type="Proteomes" id="UP000248291"/>
    </source>
</evidence>
<dbReference type="Proteomes" id="UP000230024">
    <property type="component" value="Chromosome"/>
</dbReference>
<dbReference type="Proteomes" id="UP000247480">
    <property type="component" value="Unassembled WGS sequence"/>
</dbReference>
<evidence type="ECO:0000313" key="3">
    <source>
        <dbReference type="EMBL" id="GBH14336.1"/>
    </source>
</evidence>
<accession>A0A0K8LYX4</accession>
<organism evidence="2 5">
    <name type="scientific">Pseudomonas syringae pv. actinidiae</name>
    <dbReference type="NCBI Taxonomy" id="103796"/>
    <lineage>
        <taxon>Bacteria</taxon>
        <taxon>Pseudomonadati</taxon>
        <taxon>Pseudomonadota</taxon>
        <taxon>Gammaproteobacteria</taxon>
        <taxon>Pseudomonadales</taxon>
        <taxon>Pseudomonadaceae</taxon>
        <taxon>Pseudomonas</taxon>
        <taxon>Pseudomonas syringae</taxon>
    </lineage>
</organism>
<dbReference type="AlphaFoldDB" id="A0A0K8LYX4"/>
<evidence type="ECO:0000313" key="5">
    <source>
        <dbReference type="Proteomes" id="UP000247480"/>
    </source>
</evidence>
<dbReference type="InterPro" id="IPR013468">
    <property type="entry name" value="CHP02647"/>
</dbReference>
<reference evidence="3 6" key="3">
    <citation type="submission" date="2018-04" db="EMBL/GenBank/DDBJ databases">
        <title>Draft genome sequence of Pseudomonas syringae pv. actinidiae biovar 3 strains isolated from kiwifruit in Kagawa prefecture.</title>
        <authorList>
            <person name="Tabuchi M."/>
            <person name="Saito M."/>
            <person name="Fujiwara S."/>
            <person name="Sasa N."/>
            <person name="Akimitsu K."/>
            <person name="Gomi K."/>
            <person name="Konishi-Sugita S."/>
            <person name="Hamano K."/>
            <person name="Kataoka I."/>
        </authorList>
    </citation>
    <scope>NUCLEOTIDE SEQUENCE [LARGE SCALE GENOMIC DNA]</scope>
    <source>
        <strain evidence="3 6">MAFF212211</strain>
    </source>
</reference>
<dbReference type="RefSeq" id="WP_003377917.1">
    <property type="nucleotide sequence ID" value="NZ_AP019411.1"/>
</dbReference>
<dbReference type="NCBIfam" id="TIGR02647">
    <property type="entry name" value="DNA"/>
    <property type="match status" value="1"/>
</dbReference>
<sequence>MSYTPELVAELEILALFNLGNTQEGLKVHHVAAPAAVSAAKRLFEKGLTTQIDGGYLTSLGLESAQHAQSLLTILNVSRQAA</sequence>
<evidence type="ECO:0000313" key="4">
    <source>
        <dbReference type="Proteomes" id="UP000230024"/>
    </source>
</evidence>
<reference evidence="1 4" key="1">
    <citation type="submission" date="2017-11" db="EMBL/GenBank/DDBJ databases">
        <title>Complete DNA Sequence of Pseudomonas syringae pv. actinidiae, biovar 5 (Psa5).</title>
        <authorList>
            <person name="Butler M."/>
            <person name="Taiaroa G."/>
            <person name="Sumpter N."/>
            <person name="Poulter R."/>
        </authorList>
    </citation>
    <scope>NUCLEOTIDE SEQUENCE [LARGE SCALE GENOMIC DNA]</scope>
    <source>
        <strain evidence="1 4">MAFF212063</strain>
    </source>
</reference>
<dbReference type="Pfam" id="PF18918">
    <property type="entry name" value="DUF5669"/>
    <property type="match status" value="1"/>
</dbReference>
<evidence type="ECO:0000313" key="1">
    <source>
        <dbReference type="EMBL" id="ATV20498.1"/>
    </source>
</evidence>
<dbReference type="EMBL" id="CP024712">
    <property type="protein sequence ID" value="ATV20498.1"/>
    <property type="molecule type" value="Genomic_DNA"/>
</dbReference>
<gene>
    <name evidence="1" type="ORF">CT122_29820</name>
    <name evidence="2" type="ORF">KPSA1_00015</name>
    <name evidence="3" type="ORF">KPSA3_00222</name>
</gene>
<dbReference type="EMBL" id="BGKA01000005">
    <property type="protein sequence ID" value="GBH14336.1"/>
    <property type="molecule type" value="Genomic_DNA"/>
</dbReference>
<reference evidence="2 5" key="2">
    <citation type="submission" date="2018-04" db="EMBL/GenBank/DDBJ databases">
        <title>Draft genome sequence of Pseudomonas syringae pv. actinidiae biovar 1 strains isolated from kiwifruit in Kagawa prefecture.</title>
        <authorList>
            <person name="Tabuchi M."/>
            <person name="Saito M."/>
            <person name="Fujiwara S."/>
            <person name="Sasa N."/>
            <person name="Akimitsu K."/>
            <person name="Gomi K."/>
            <person name="Konishi-Sugita S."/>
            <person name="Hamano K."/>
            <person name="Kataoka I."/>
        </authorList>
    </citation>
    <scope>NUCLEOTIDE SEQUENCE [LARGE SCALE GENOMIC DNA]</scope>
    <source>
        <strain evidence="2 5">MAFF212206</strain>
    </source>
</reference>
<name>A0A0K8LYX4_PSESF</name>
<evidence type="ECO:0000313" key="2">
    <source>
        <dbReference type="EMBL" id="GBH06686.1"/>
    </source>
</evidence>
<proteinExistence type="predicted"/>
<dbReference type="EMBL" id="BGJZ01000001">
    <property type="protein sequence ID" value="GBH06686.1"/>
    <property type="molecule type" value="Genomic_DNA"/>
</dbReference>
<dbReference type="Proteomes" id="UP000248291">
    <property type="component" value="Unassembled WGS sequence"/>
</dbReference>